<comment type="subcellular location">
    <subcellularLocation>
        <location evidence="1">Cell membrane</location>
        <topology evidence="1">Multi-pass membrane protein</topology>
    </subcellularLocation>
</comment>
<evidence type="ECO:0000256" key="1">
    <source>
        <dbReference type="ARBA" id="ARBA00004651"/>
    </source>
</evidence>
<keyword evidence="4 13" id="KW-0812">Transmembrane</keyword>
<feature type="transmembrane region" description="Helical" evidence="13">
    <location>
        <begin position="763"/>
        <end position="784"/>
    </location>
</feature>
<keyword evidence="8 13" id="KW-0472">Membrane</keyword>
<keyword evidence="11" id="KW-0325">Glycoprotein</keyword>
<dbReference type="PANTHER" id="PTHR24242:SF359">
    <property type="entry name" value="ODORANT RECEPTOR-RELATED"/>
    <property type="match status" value="1"/>
</dbReference>
<feature type="transmembrane region" description="Helical" evidence="13">
    <location>
        <begin position="67"/>
        <end position="85"/>
    </location>
</feature>
<feature type="transmembrane region" description="Helical" evidence="13">
    <location>
        <begin position="560"/>
        <end position="578"/>
    </location>
</feature>
<dbReference type="InterPro" id="IPR017452">
    <property type="entry name" value="GPCR_Rhodpsn_7TM"/>
</dbReference>
<comment type="caution">
    <text evidence="15">The sequence shown here is derived from an EMBL/GenBank/DDBJ whole genome shotgun (WGS) entry which is preliminary data.</text>
</comment>
<evidence type="ECO:0000256" key="10">
    <source>
        <dbReference type="ARBA" id="ARBA00023170"/>
    </source>
</evidence>
<evidence type="ECO:0000256" key="8">
    <source>
        <dbReference type="ARBA" id="ARBA00023136"/>
    </source>
</evidence>
<feature type="transmembrane region" description="Helical" evidence="13">
    <location>
        <begin position="316"/>
        <end position="337"/>
    </location>
</feature>
<sequence>VNGSAGSSTMKNSTVTVVKFILDCVIESPQNNSAVYIFVFIYLVTLIGNVLVILVIKVNRHLQTPMYLYIGVLAAMDVMSSTVLIPELVAILLHFSVIFYELCILQMFLIGYLELAVTFLFALMACDRYIAVLYPLRYPSLITNKTVWTTVLLLSVFSTAVLFSTLFLVSDLSFCHGNVLPYCFCNFFIMVAISCNGDQNYLISLSAMVPVFGVAPLAVIILSYVKIARAALKISTVDGKRKVFSTCLTHLIVVGIFYFPLLINRVLPGTGVKLSTEASNILVIIAHAIPPMMNPIVYSFRNNEIKSSIFKINNTVYIFIFIYLVTLIGNLLVILVIKMNRHLQTPMYLYIGTLAVIDLMSSTTMIPELVAILLHYSVVLYGLCMLQMFLIGCLELAVTLLFALMACDRYIAVLYPLRYPSLITNKTVWTAILLLNVFSAAVGLSTLFLVTDLSFCHGNVLPYCFCNFFIMVAVSCSEDQKYLITLSAMVPVFGAGPLTIIILSYVKIVRAALKIASVDGRQKVFSTCITHLIVVGIFYFPLLLLHVLPGSGVKLSTETSNILIIVAHAIPPMMNPIIYSFRNNEIKSSIFKINNTVYIFIFIYLVTLIGNFLVILVIKMNRHLQKPMYFYIGTLAVMDLMNSTTVIPELVAILLDYSVILYELCVLQMFLIGYMKVAITFIFALMACDRYIAVLYPLRYPSVITNKTVWTAILLLNVISTALLLPFMLLVSDISYCHGNILKYCFCNFYTMVDVSCNEDPKYVILLFTMIPLCGVAPLALIIFSYVKIAWAALRISSFDGKRKVFSTCLTHLIVVGMFYFPLLLFYVLSESKVKLSTETSNMLVIIAHAIPSMLNPVIYSFRNNEIKSSIYKIFWIRN</sequence>
<keyword evidence="3" id="KW-0716">Sensory transduction</keyword>
<feature type="transmembrane region" description="Helical" evidence="13">
    <location>
        <begin position="667"/>
        <end position="688"/>
    </location>
</feature>
<evidence type="ECO:0000256" key="13">
    <source>
        <dbReference type="SAM" id="Phobius"/>
    </source>
</evidence>
<dbReference type="InterPro" id="IPR000276">
    <property type="entry name" value="GPCR_Rhodpsn"/>
</dbReference>
<feature type="domain" description="G-protein coupled receptors family 1 profile" evidence="14">
    <location>
        <begin position="48"/>
        <end position="298"/>
    </location>
</feature>
<keyword evidence="12" id="KW-0807">Transducer</keyword>
<evidence type="ECO:0000256" key="9">
    <source>
        <dbReference type="ARBA" id="ARBA00023157"/>
    </source>
</evidence>
<feature type="transmembrane region" description="Helical" evidence="13">
    <location>
        <begin position="598"/>
        <end position="618"/>
    </location>
</feature>
<dbReference type="SUPFAM" id="SSF81321">
    <property type="entry name" value="Family A G protein-coupled receptor-like"/>
    <property type="match status" value="3"/>
</dbReference>
<feature type="transmembrane region" description="Helical" evidence="13">
    <location>
        <begin position="179"/>
        <end position="195"/>
    </location>
</feature>
<dbReference type="PRINTS" id="PR00237">
    <property type="entry name" value="GPCRRHODOPSN"/>
</dbReference>
<dbReference type="SMART" id="SM01381">
    <property type="entry name" value="7TM_GPCR_Srsx"/>
    <property type="match status" value="1"/>
</dbReference>
<keyword evidence="7" id="KW-0297">G-protein coupled receptor</keyword>
<feature type="transmembrane region" description="Helical" evidence="13">
    <location>
        <begin position="428"/>
        <end position="448"/>
    </location>
</feature>
<feature type="transmembrane region" description="Helical" evidence="13">
    <location>
        <begin position="524"/>
        <end position="548"/>
    </location>
</feature>
<feature type="transmembrane region" description="Helical" evidence="13">
    <location>
        <begin position="243"/>
        <end position="263"/>
    </location>
</feature>
<feature type="domain" description="G-protein coupled receptors family 1 profile" evidence="14">
    <location>
        <begin position="610"/>
        <end position="860"/>
    </location>
</feature>
<protein>
    <submittedName>
        <fullName evidence="15">O5AS1 protein</fullName>
    </submittedName>
</protein>
<feature type="transmembrane region" description="Helical" evidence="13">
    <location>
        <begin position="805"/>
        <end position="829"/>
    </location>
</feature>
<evidence type="ECO:0000256" key="7">
    <source>
        <dbReference type="ARBA" id="ARBA00023040"/>
    </source>
</evidence>
<dbReference type="PANTHER" id="PTHR24242">
    <property type="entry name" value="G-PROTEIN COUPLED RECEPTOR"/>
    <property type="match status" value="1"/>
</dbReference>
<dbReference type="InterPro" id="IPR000725">
    <property type="entry name" value="Olfact_rcpt"/>
</dbReference>
<feature type="transmembrane region" description="Helical" evidence="13">
    <location>
        <begin position="630"/>
        <end position="655"/>
    </location>
</feature>
<evidence type="ECO:0000259" key="14">
    <source>
        <dbReference type="PROSITE" id="PS50262"/>
    </source>
</evidence>
<feature type="transmembrane region" description="Helical" evidence="13">
    <location>
        <begin position="380"/>
        <end position="407"/>
    </location>
</feature>
<evidence type="ECO:0000256" key="2">
    <source>
        <dbReference type="ARBA" id="ARBA00022475"/>
    </source>
</evidence>
<name>A0ABS2YZ64_POLSE</name>
<dbReference type="Proteomes" id="UP001166052">
    <property type="component" value="Unassembled WGS sequence"/>
</dbReference>
<organism evidence="15 16">
    <name type="scientific">Polypterus senegalus</name>
    <name type="common">Senegal bichir</name>
    <dbReference type="NCBI Taxonomy" id="55291"/>
    <lineage>
        <taxon>Eukaryota</taxon>
        <taxon>Metazoa</taxon>
        <taxon>Chordata</taxon>
        <taxon>Craniata</taxon>
        <taxon>Vertebrata</taxon>
        <taxon>Euteleostomi</taxon>
        <taxon>Actinopterygii</taxon>
        <taxon>Polypteriformes</taxon>
        <taxon>Polypteridae</taxon>
        <taxon>Polypterus</taxon>
    </lineage>
</organism>
<feature type="transmembrane region" description="Helical" evidence="13">
    <location>
        <begin position="35"/>
        <end position="55"/>
    </location>
</feature>
<feature type="domain" description="G-protein coupled receptors family 1 profile" evidence="14">
    <location>
        <begin position="329"/>
        <end position="579"/>
    </location>
</feature>
<evidence type="ECO:0000313" key="16">
    <source>
        <dbReference type="Proteomes" id="UP001166052"/>
    </source>
</evidence>
<keyword evidence="9" id="KW-1015">Disulfide bond</keyword>
<feature type="non-terminal residue" evidence="15">
    <location>
        <position position="879"/>
    </location>
</feature>
<dbReference type="EMBL" id="JAAWVN010015010">
    <property type="protein sequence ID" value="MBN3292077.1"/>
    <property type="molecule type" value="Genomic_DNA"/>
</dbReference>
<evidence type="ECO:0000256" key="11">
    <source>
        <dbReference type="ARBA" id="ARBA00023180"/>
    </source>
</evidence>
<evidence type="ECO:0000256" key="3">
    <source>
        <dbReference type="ARBA" id="ARBA00022606"/>
    </source>
</evidence>
<feature type="transmembrane region" description="Helical" evidence="13">
    <location>
        <begin position="841"/>
        <end position="862"/>
    </location>
</feature>
<keyword evidence="2" id="KW-1003">Cell membrane</keyword>
<evidence type="ECO:0000256" key="6">
    <source>
        <dbReference type="ARBA" id="ARBA00022989"/>
    </source>
</evidence>
<dbReference type="PRINTS" id="PR00245">
    <property type="entry name" value="OLFACTORYR"/>
</dbReference>
<dbReference type="PROSITE" id="PS50262">
    <property type="entry name" value="G_PROTEIN_RECEP_F1_2"/>
    <property type="match status" value="3"/>
</dbReference>
<gene>
    <name evidence="15" type="primary">Or5as1</name>
    <name evidence="15" type="ORF">GTO92_0022013</name>
</gene>
<evidence type="ECO:0000256" key="5">
    <source>
        <dbReference type="ARBA" id="ARBA00022725"/>
    </source>
</evidence>
<dbReference type="Pfam" id="PF13853">
    <property type="entry name" value="7tm_4"/>
    <property type="match status" value="3"/>
</dbReference>
<proteinExistence type="predicted"/>
<keyword evidence="5" id="KW-0552">Olfaction</keyword>
<keyword evidence="16" id="KW-1185">Reference proteome</keyword>
<feature type="non-terminal residue" evidence="15">
    <location>
        <position position="1"/>
    </location>
</feature>
<feature type="transmembrane region" description="Helical" evidence="13">
    <location>
        <begin position="460"/>
        <end position="476"/>
    </location>
</feature>
<evidence type="ECO:0000256" key="4">
    <source>
        <dbReference type="ARBA" id="ARBA00022692"/>
    </source>
</evidence>
<reference evidence="15" key="1">
    <citation type="journal article" date="2021" name="Cell">
        <title>Tracing the genetic footprints of vertebrate landing in non-teleost ray-finned fishes.</title>
        <authorList>
            <person name="Bi X."/>
            <person name="Wang K."/>
            <person name="Yang L."/>
            <person name="Pan H."/>
            <person name="Jiang H."/>
            <person name="Wei Q."/>
            <person name="Fang M."/>
            <person name="Yu H."/>
            <person name="Zhu C."/>
            <person name="Cai Y."/>
            <person name="He Y."/>
            <person name="Gan X."/>
            <person name="Zeng H."/>
            <person name="Yu D."/>
            <person name="Zhu Y."/>
            <person name="Jiang H."/>
            <person name="Qiu Q."/>
            <person name="Yang H."/>
            <person name="Zhang Y.E."/>
            <person name="Wang W."/>
            <person name="Zhu M."/>
            <person name="He S."/>
            <person name="Zhang G."/>
        </authorList>
    </citation>
    <scope>NUCLEOTIDE SEQUENCE</scope>
    <source>
        <strain evidence="15">Bchr_001</strain>
    </source>
</reference>
<keyword evidence="6 13" id="KW-1133">Transmembrane helix</keyword>
<feature type="transmembrane region" description="Helical" evidence="13">
    <location>
        <begin position="201"/>
        <end position="222"/>
    </location>
</feature>
<feature type="transmembrane region" description="Helical" evidence="13">
    <location>
        <begin position="148"/>
        <end position="167"/>
    </location>
</feature>
<feature type="transmembrane region" description="Helical" evidence="13">
    <location>
        <begin position="349"/>
        <end position="374"/>
    </location>
</feature>
<dbReference type="Gene3D" id="1.20.1070.10">
    <property type="entry name" value="Rhodopsin 7-helix transmembrane proteins"/>
    <property type="match status" value="3"/>
</dbReference>
<evidence type="ECO:0000256" key="12">
    <source>
        <dbReference type="ARBA" id="ARBA00023224"/>
    </source>
</evidence>
<dbReference type="InterPro" id="IPR050939">
    <property type="entry name" value="Olfactory_GPCR1"/>
</dbReference>
<accession>A0ABS2YZ64</accession>
<feature type="transmembrane region" description="Helical" evidence="13">
    <location>
        <begin position="483"/>
        <end position="504"/>
    </location>
</feature>
<keyword evidence="10" id="KW-0675">Receptor</keyword>
<feature type="transmembrane region" description="Helical" evidence="13">
    <location>
        <begin position="709"/>
        <end position="731"/>
    </location>
</feature>
<evidence type="ECO:0000313" key="15">
    <source>
        <dbReference type="EMBL" id="MBN3292077.1"/>
    </source>
</evidence>